<reference evidence="2" key="1">
    <citation type="submission" date="2013-12" db="EMBL/GenBank/DDBJ databases">
        <title>The Genome Sequence of Aphanomyces invadans NJM9701.</title>
        <authorList>
            <consortium name="The Broad Institute Genomics Platform"/>
            <person name="Russ C."/>
            <person name="Tyler B."/>
            <person name="van West P."/>
            <person name="Dieguez-Uribeondo J."/>
            <person name="Young S.K."/>
            <person name="Zeng Q."/>
            <person name="Gargeya S."/>
            <person name="Fitzgerald M."/>
            <person name="Abouelleil A."/>
            <person name="Alvarado L."/>
            <person name="Chapman S.B."/>
            <person name="Gainer-Dewar J."/>
            <person name="Goldberg J."/>
            <person name="Griggs A."/>
            <person name="Gujja S."/>
            <person name="Hansen M."/>
            <person name="Howarth C."/>
            <person name="Imamovic A."/>
            <person name="Ireland A."/>
            <person name="Larimer J."/>
            <person name="McCowan C."/>
            <person name="Murphy C."/>
            <person name="Pearson M."/>
            <person name="Poon T.W."/>
            <person name="Priest M."/>
            <person name="Roberts A."/>
            <person name="Saif S."/>
            <person name="Shea T."/>
            <person name="Sykes S."/>
            <person name="Wortman J."/>
            <person name="Nusbaum C."/>
            <person name="Birren B."/>
        </authorList>
    </citation>
    <scope>NUCLEOTIDE SEQUENCE [LARGE SCALE GENOMIC DNA]</scope>
    <source>
        <strain evidence="2">NJM9701</strain>
    </source>
</reference>
<feature type="compositionally biased region" description="Basic and acidic residues" evidence="1">
    <location>
        <begin position="27"/>
        <end position="38"/>
    </location>
</feature>
<feature type="compositionally biased region" description="Basic and acidic residues" evidence="1">
    <location>
        <begin position="389"/>
        <end position="410"/>
    </location>
</feature>
<feature type="compositionally biased region" description="Polar residues" evidence="1">
    <location>
        <begin position="225"/>
        <end position="240"/>
    </location>
</feature>
<dbReference type="OrthoDB" id="78579at2759"/>
<evidence type="ECO:0008006" key="3">
    <source>
        <dbReference type="Google" id="ProtNLM"/>
    </source>
</evidence>
<sequence length="858" mass="92270">MAFAGFMDRYKVAKEKEAESPQQVNDAPRHESRPHAGKQDVSGSEAGENGDNGRAVDTDLTTAPKDAPGEGNDAAASHDAHVNGPNGGSAPMGARDNGWNPKTVAMPDADTWVEPPPPMPTWDHESTTPPRSSAKPATSTHKASSGWGSPPTVNTSAKSGGWGTTTSTGSASWNDSSKPHETSQSTTTGAGQQSSPPCLKQHALESFNQEKREEGSQRGPRDPGTASTRSNGGWGATSTGAPDATQKRSGGWGSPDKADTAKKSSGGWGDLPESRPPSSGGWNTTKGDSSTPAATSTSSGGWGRPNEATSRRHTSASDKSSTETPSSKPTKPSSTGWGDVDRSTKATGGWGNLDSASTVTGGWGDTSKSTPRSHDVQHGGSTDSQSGGRPKDSGWGDAPRRDDSTDDRSRSPKQRSPSTPASSRENNASSKGSGGWGDVDKSSKVSGGWGDLPSKAPLSASAGGWGTTSDKSGSAGGGGGGWHGTKSQTKPSSGWGSTPASSETNGDHDRHRGRSPSQHRHHDSKYNSNRRDDSRSAFNSRDDDRNKRHGSPSRVEGGWRRSDKRSRMAASPPREAQEPDSPLSFGGGGYSPPPPFRSHDRHRSTSRPPPRERSARSMSRHTRSSSQHGRDHHASRSRSVVRQSPPFQKWNAPYDGPPPDYYDNPPSHAVAASNMRSNVVGDIVQARTSYDLSRRSVSRHRSTTTMYSSDVRAIPTRRIEPPRNPDEWLFTLVKGRMMVQCRAMPTALAFTRQPMPREVNITQQPSLRHFHSFMHMEHKIECPHWIYELFPQTQADTRAYDDFLTYLLRGRSEPCAGMSVDVQNYKVIIMPPGQEARQVGYDQTQMVAIIRKNLRTRK</sequence>
<feature type="compositionally biased region" description="Polar residues" evidence="1">
    <location>
        <begin position="127"/>
        <end position="154"/>
    </location>
</feature>
<dbReference type="RefSeq" id="XP_008864409.1">
    <property type="nucleotide sequence ID" value="XM_008866187.1"/>
</dbReference>
<dbReference type="AlphaFoldDB" id="A0A024UJ63"/>
<proteinExistence type="predicted"/>
<dbReference type="VEuPathDB" id="FungiDB:H310_02618"/>
<feature type="compositionally biased region" description="Low complexity" evidence="1">
    <location>
        <begin position="317"/>
        <end position="335"/>
    </location>
</feature>
<feature type="compositionally biased region" description="Basic residues" evidence="1">
    <location>
        <begin position="511"/>
        <end position="523"/>
    </location>
</feature>
<feature type="compositionally biased region" description="Basic and acidic residues" evidence="1">
    <location>
        <begin position="529"/>
        <end position="546"/>
    </location>
</feature>
<feature type="compositionally biased region" description="Low complexity" evidence="1">
    <location>
        <begin position="155"/>
        <end position="173"/>
    </location>
</feature>
<dbReference type="STRING" id="157072.A0A024UJ63"/>
<feature type="region of interest" description="Disordered" evidence="1">
    <location>
        <begin position="14"/>
        <end position="660"/>
    </location>
</feature>
<name>A0A024UJ63_9STRA</name>
<feature type="compositionally biased region" description="Polar residues" evidence="1">
    <location>
        <begin position="414"/>
        <end position="431"/>
    </location>
</feature>
<feature type="compositionally biased region" description="Gly residues" evidence="1">
    <location>
        <begin position="474"/>
        <end position="483"/>
    </location>
</feature>
<feature type="compositionally biased region" description="Polar residues" evidence="1">
    <location>
        <begin position="276"/>
        <end position="288"/>
    </location>
</feature>
<gene>
    <name evidence="2" type="ORF">H310_02618</name>
</gene>
<feature type="compositionally biased region" description="Low complexity" evidence="1">
    <location>
        <begin position="182"/>
        <end position="195"/>
    </location>
</feature>
<evidence type="ECO:0000313" key="2">
    <source>
        <dbReference type="EMBL" id="ETW06334.1"/>
    </source>
</evidence>
<organism evidence="2">
    <name type="scientific">Aphanomyces invadans</name>
    <dbReference type="NCBI Taxonomy" id="157072"/>
    <lineage>
        <taxon>Eukaryota</taxon>
        <taxon>Sar</taxon>
        <taxon>Stramenopiles</taxon>
        <taxon>Oomycota</taxon>
        <taxon>Saprolegniomycetes</taxon>
        <taxon>Saprolegniales</taxon>
        <taxon>Verrucalvaceae</taxon>
        <taxon>Aphanomyces</taxon>
    </lineage>
</organism>
<dbReference type="GeneID" id="20079668"/>
<feature type="compositionally biased region" description="Basic and acidic residues" evidence="1">
    <location>
        <begin position="208"/>
        <end position="221"/>
    </location>
</feature>
<dbReference type="EMBL" id="KI913955">
    <property type="protein sequence ID" value="ETW06334.1"/>
    <property type="molecule type" value="Genomic_DNA"/>
</dbReference>
<accession>A0A024UJ63</accession>
<feature type="compositionally biased region" description="Low complexity" evidence="1">
    <location>
        <begin position="289"/>
        <end position="299"/>
    </location>
</feature>
<dbReference type="eggNOG" id="ENOG502S2EU">
    <property type="taxonomic scope" value="Eukaryota"/>
</dbReference>
<protein>
    <recommendedName>
        <fullName evidence="3">Spen paralogue and orthologue SPOC C-terminal domain-containing protein</fullName>
    </recommendedName>
</protein>
<feature type="compositionally biased region" description="Polar residues" evidence="1">
    <location>
        <begin position="490"/>
        <end position="504"/>
    </location>
</feature>
<feature type="compositionally biased region" description="Polar residues" evidence="1">
    <location>
        <begin position="354"/>
        <end position="370"/>
    </location>
</feature>
<evidence type="ECO:0000256" key="1">
    <source>
        <dbReference type="SAM" id="MobiDB-lite"/>
    </source>
</evidence>